<protein>
    <submittedName>
        <fullName evidence="2">Porin</fullName>
    </submittedName>
</protein>
<accession>A0A3E1NF29</accession>
<dbReference type="OrthoDB" id="1412624at2"/>
<dbReference type="RefSeq" id="WP_116849260.1">
    <property type="nucleotide sequence ID" value="NZ_QTJU01000010.1"/>
</dbReference>
<evidence type="ECO:0000313" key="3">
    <source>
        <dbReference type="Proteomes" id="UP000261284"/>
    </source>
</evidence>
<keyword evidence="1" id="KW-0732">Signal</keyword>
<dbReference type="InterPro" id="IPR023614">
    <property type="entry name" value="Porin_dom_sf"/>
</dbReference>
<name>A0A3E1NF29_9BACT</name>
<keyword evidence="3" id="KW-1185">Reference proteome</keyword>
<dbReference type="Proteomes" id="UP000261284">
    <property type="component" value="Unassembled WGS sequence"/>
</dbReference>
<dbReference type="SUPFAM" id="SSF56935">
    <property type="entry name" value="Porins"/>
    <property type="match status" value="1"/>
</dbReference>
<dbReference type="Pfam" id="PF07396">
    <property type="entry name" value="Porin_O_P"/>
    <property type="match status" value="1"/>
</dbReference>
<dbReference type="InterPro" id="IPR010870">
    <property type="entry name" value="Porin_O/P"/>
</dbReference>
<sequence>MTLKKLLAISIAVLAFLQGYAQQKDISALDTGTITNYSAYKRSLSFAGLLQTRYLASVTKNVDVNGKQFDPAASTKGITNSFLIKRARLQVKANVNDHFSANFMINFAEFNTEPANKVLENAYIKYSLNKYFNIQAGQFRPFFGIEDAMPVDIIRTLDYSNQYYAFGSNGWQSFQIGVSIYGNITKEDDDLPMRYYTGVYNGNNRNQALDNDNSKNAYARIEADLNKTTTIGLNAAIGSQGSGTGNAIGADIITRFSLSTKWKLLLGGEFKNGTSFTTYKADTATSKPGLSQYRMQGFYVFPILRYEPKRPRIRALELSSRYEYFDETYKQNSNPRQTIIPNFTWIFADNLYAALQMGVAIDLYKNKVPLTTVNNHGLAYVQLQVRF</sequence>
<proteinExistence type="predicted"/>
<feature type="chain" id="PRO_5017607575" evidence="1">
    <location>
        <begin position="22"/>
        <end position="387"/>
    </location>
</feature>
<dbReference type="Gene3D" id="2.40.160.10">
    <property type="entry name" value="Porin"/>
    <property type="match status" value="1"/>
</dbReference>
<reference evidence="2 3" key="1">
    <citation type="submission" date="2018-08" db="EMBL/GenBank/DDBJ databases">
        <title>Chitinophagaceae sp. K23C18032701, a novel bacterium isolated from forest soil.</title>
        <authorList>
            <person name="Wang C."/>
        </authorList>
    </citation>
    <scope>NUCLEOTIDE SEQUENCE [LARGE SCALE GENOMIC DNA]</scope>
    <source>
        <strain evidence="2 3">K23C18032701</strain>
    </source>
</reference>
<feature type="signal peptide" evidence="1">
    <location>
        <begin position="1"/>
        <end position="21"/>
    </location>
</feature>
<dbReference type="AlphaFoldDB" id="A0A3E1NF29"/>
<organism evidence="2 3">
    <name type="scientific">Deminuibacter soli</name>
    <dbReference type="NCBI Taxonomy" id="2291815"/>
    <lineage>
        <taxon>Bacteria</taxon>
        <taxon>Pseudomonadati</taxon>
        <taxon>Bacteroidota</taxon>
        <taxon>Chitinophagia</taxon>
        <taxon>Chitinophagales</taxon>
        <taxon>Chitinophagaceae</taxon>
        <taxon>Deminuibacter</taxon>
    </lineage>
</organism>
<dbReference type="EMBL" id="QTJU01000010">
    <property type="protein sequence ID" value="RFM26388.1"/>
    <property type="molecule type" value="Genomic_DNA"/>
</dbReference>
<evidence type="ECO:0000313" key="2">
    <source>
        <dbReference type="EMBL" id="RFM26388.1"/>
    </source>
</evidence>
<comment type="caution">
    <text evidence="2">The sequence shown here is derived from an EMBL/GenBank/DDBJ whole genome shotgun (WGS) entry which is preliminary data.</text>
</comment>
<gene>
    <name evidence="2" type="ORF">DXN05_21000</name>
</gene>
<evidence type="ECO:0000256" key="1">
    <source>
        <dbReference type="SAM" id="SignalP"/>
    </source>
</evidence>